<dbReference type="Pfam" id="PF02311">
    <property type="entry name" value="AraC_binding"/>
    <property type="match status" value="1"/>
</dbReference>
<protein>
    <submittedName>
        <fullName evidence="5">AraC family transcriptional regulator</fullName>
    </submittedName>
</protein>
<accession>A0ABU3U3V2</accession>
<organism evidence="5 6">
    <name type="scientific">Gilvirhabdus luticola</name>
    <dbReference type="NCBI Taxonomy" id="3079858"/>
    <lineage>
        <taxon>Bacteria</taxon>
        <taxon>Pseudomonadati</taxon>
        <taxon>Bacteroidota</taxon>
        <taxon>Flavobacteriia</taxon>
        <taxon>Flavobacteriales</taxon>
        <taxon>Flavobacteriaceae</taxon>
        <taxon>Gilvirhabdus</taxon>
    </lineage>
</organism>
<dbReference type="Gene3D" id="2.60.120.10">
    <property type="entry name" value="Jelly Rolls"/>
    <property type="match status" value="1"/>
</dbReference>
<keyword evidence="3" id="KW-0804">Transcription</keyword>
<dbReference type="Gene3D" id="1.10.10.60">
    <property type="entry name" value="Homeodomain-like"/>
    <property type="match status" value="2"/>
</dbReference>
<comment type="caution">
    <text evidence="5">The sequence shown here is derived from an EMBL/GenBank/DDBJ whole genome shotgun (WGS) entry which is preliminary data.</text>
</comment>
<dbReference type="Proteomes" id="UP001268651">
    <property type="component" value="Unassembled WGS sequence"/>
</dbReference>
<feature type="domain" description="HTH araC/xylS-type" evidence="4">
    <location>
        <begin position="180"/>
        <end position="279"/>
    </location>
</feature>
<dbReference type="RefSeq" id="WP_316660950.1">
    <property type="nucleotide sequence ID" value="NZ_JAWHTF010000001.1"/>
</dbReference>
<dbReference type="EMBL" id="JAWHTF010000001">
    <property type="protein sequence ID" value="MDU8885094.1"/>
    <property type="molecule type" value="Genomic_DNA"/>
</dbReference>
<dbReference type="PROSITE" id="PS00041">
    <property type="entry name" value="HTH_ARAC_FAMILY_1"/>
    <property type="match status" value="1"/>
</dbReference>
<evidence type="ECO:0000259" key="4">
    <source>
        <dbReference type="PROSITE" id="PS01124"/>
    </source>
</evidence>
<dbReference type="InterPro" id="IPR014710">
    <property type="entry name" value="RmlC-like_jellyroll"/>
</dbReference>
<evidence type="ECO:0000256" key="1">
    <source>
        <dbReference type="ARBA" id="ARBA00023015"/>
    </source>
</evidence>
<dbReference type="InterPro" id="IPR018062">
    <property type="entry name" value="HTH_AraC-typ_CS"/>
</dbReference>
<keyword evidence="1" id="KW-0805">Transcription regulation</keyword>
<dbReference type="InterPro" id="IPR011051">
    <property type="entry name" value="RmlC_Cupin_sf"/>
</dbReference>
<evidence type="ECO:0000313" key="6">
    <source>
        <dbReference type="Proteomes" id="UP001268651"/>
    </source>
</evidence>
<sequence length="283" mass="32946">MKVLPFKIPKPEQDALVYQEDMDSIFYDKLHQHEEIQISYILEGQGTLIVGDTINYFKSNDIIVIGSNLPHVFKSDERASLSSKMISLFFTKTSFGNHFFELEELNTLSKFFNRAKLGFAATSSKNSISELFLSLKTASKFERFLILLQLIKLLSYCNYISLSSFINEKKYTEVEGKRMQNVFEYTMSHFTEDITLSKISNIANMTKNAFCKYFKRRTNKTYFKFLNELRVEHASNLLLSVNDFSVAEIAYQSGFNNISNFNRLFKSIKKESPSMFRKSNFRL</sequence>
<evidence type="ECO:0000256" key="3">
    <source>
        <dbReference type="ARBA" id="ARBA00023163"/>
    </source>
</evidence>
<dbReference type="PANTHER" id="PTHR43280">
    <property type="entry name" value="ARAC-FAMILY TRANSCRIPTIONAL REGULATOR"/>
    <property type="match status" value="1"/>
</dbReference>
<dbReference type="InterPro" id="IPR018060">
    <property type="entry name" value="HTH_AraC"/>
</dbReference>
<dbReference type="SUPFAM" id="SSF51182">
    <property type="entry name" value="RmlC-like cupins"/>
    <property type="match status" value="1"/>
</dbReference>
<reference evidence="5 6" key="1">
    <citation type="submission" date="2023-10" db="EMBL/GenBank/DDBJ databases">
        <title>Marimonas sp. nov. isolated from tidal mud flat.</title>
        <authorList>
            <person name="Jaincy N.J."/>
            <person name="Srinivasan S."/>
            <person name="Lee S.-S."/>
        </authorList>
    </citation>
    <scope>NUCLEOTIDE SEQUENCE [LARGE SCALE GENOMIC DNA]</scope>
    <source>
        <strain evidence="5 6">MJ-SS3</strain>
    </source>
</reference>
<proteinExistence type="predicted"/>
<evidence type="ECO:0000256" key="2">
    <source>
        <dbReference type="ARBA" id="ARBA00023125"/>
    </source>
</evidence>
<dbReference type="PANTHER" id="PTHR43280:SF27">
    <property type="entry name" value="TRANSCRIPTIONAL REGULATOR MTLR"/>
    <property type="match status" value="1"/>
</dbReference>
<keyword evidence="6" id="KW-1185">Reference proteome</keyword>
<dbReference type="InterPro" id="IPR003313">
    <property type="entry name" value="AraC-bd"/>
</dbReference>
<name>A0ABU3U3V2_9FLAO</name>
<gene>
    <name evidence="5" type="ORF">RXV94_02900</name>
</gene>
<dbReference type="InterPro" id="IPR009057">
    <property type="entry name" value="Homeodomain-like_sf"/>
</dbReference>
<keyword evidence="2" id="KW-0238">DNA-binding</keyword>
<dbReference type="Pfam" id="PF12833">
    <property type="entry name" value="HTH_18"/>
    <property type="match status" value="1"/>
</dbReference>
<evidence type="ECO:0000313" key="5">
    <source>
        <dbReference type="EMBL" id="MDU8885094.1"/>
    </source>
</evidence>
<dbReference type="SMART" id="SM00342">
    <property type="entry name" value="HTH_ARAC"/>
    <property type="match status" value="1"/>
</dbReference>
<dbReference type="SUPFAM" id="SSF46689">
    <property type="entry name" value="Homeodomain-like"/>
    <property type="match status" value="2"/>
</dbReference>
<dbReference type="PROSITE" id="PS01124">
    <property type="entry name" value="HTH_ARAC_FAMILY_2"/>
    <property type="match status" value="1"/>
</dbReference>